<accession>A0A9P4NTB0</accession>
<evidence type="ECO:0000259" key="2">
    <source>
        <dbReference type="PROSITE" id="PS50097"/>
    </source>
</evidence>
<evidence type="ECO:0000256" key="1">
    <source>
        <dbReference type="SAM" id="MobiDB-lite"/>
    </source>
</evidence>
<evidence type="ECO:0000313" key="3">
    <source>
        <dbReference type="EMBL" id="KAF2431326.1"/>
    </source>
</evidence>
<feature type="region of interest" description="Disordered" evidence="1">
    <location>
        <begin position="378"/>
        <end position="397"/>
    </location>
</feature>
<evidence type="ECO:0000313" key="4">
    <source>
        <dbReference type="Proteomes" id="UP000800235"/>
    </source>
</evidence>
<dbReference type="PROSITE" id="PS50097">
    <property type="entry name" value="BTB"/>
    <property type="match status" value="1"/>
</dbReference>
<comment type="caution">
    <text evidence="3">The sequence shown here is derived from an EMBL/GenBank/DDBJ whole genome shotgun (WGS) entry which is preliminary data.</text>
</comment>
<dbReference type="PANTHER" id="PTHR38119">
    <property type="entry name" value="BTB DOMAIN-CONTAINING PROTEIN-RELATED"/>
    <property type="match status" value="1"/>
</dbReference>
<keyword evidence="4" id="KW-1185">Reference proteome</keyword>
<dbReference type="AlphaFoldDB" id="A0A9P4NTB0"/>
<dbReference type="EMBL" id="MU007032">
    <property type="protein sequence ID" value="KAF2431326.1"/>
    <property type="molecule type" value="Genomic_DNA"/>
</dbReference>
<protein>
    <recommendedName>
        <fullName evidence="2">BTB domain-containing protein</fullName>
    </recommendedName>
</protein>
<feature type="compositionally biased region" description="Polar residues" evidence="1">
    <location>
        <begin position="378"/>
        <end position="390"/>
    </location>
</feature>
<sequence length="462" mass="51541">MCANGDVLIVLAPDMHLKLHAAMLQRHSKFFREHLIQENATTLSSTLRARGETMRWRFDLVERPEIGDDGPGKLQMVADLSGNSEPNPIYSHYTKILGSFYSQQFDIEDADITALLREVVGLIEVSEYLGCVHAVSRTIDAALLGQGQILFRSIASNPTAWVDLAVRVQSASVFQEAVVHLTGQWNTLGDDVKGSLDGKVRELCAAKAHELDERKKMVECRILKFYPHHMGREVGAPPGNVSRMSYGNDIMDWIALGVFRHWFSSALALDRNRRAEDGGYWLYSRLAEGQNAYLTKQELQSFHERFPMTTRGENVLERHVNQLKEDVRPLVAELMKNESQLDCERFAVQYLTCVKVEKTKAMEMWNDKRGEMLNWSTQASSYAPGPTSTIKKGKKRSKAEAAVAATAALTTTREVPGPFREDSDDDRPIAKKAKCNGAGGLEEGGFVEIVGSESGAEDFGEE</sequence>
<proteinExistence type="predicted"/>
<feature type="domain" description="BTB" evidence="2">
    <location>
        <begin position="5"/>
        <end position="109"/>
    </location>
</feature>
<gene>
    <name evidence="3" type="ORF">EJ08DRAFT_632188</name>
</gene>
<dbReference type="OrthoDB" id="2129688at2759"/>
<dbReference type="PANTHER" id="PTHR38119:SF2">
    <property type="entry name" value="TRANSCRIPTION FACTOR DOMAIN-CONTAINING PROTEIN"/>
    <property type="match status" value="1"/>
</dbReference>
<dbReference type="InterPro" id="IPR000210">
    <property type="entry name" value="BTB/POZ_dom"/>
</dbReference>
<reference evidence="3" key="1">
    <citation type="journal article" date="2020" name="Stud. Mycol.">
        <title>101 Dothideomycetes genomes: a test case for predicting lifestyles and emergence of pathogens.</title>
        <authorList>
            <person name="Haridas S."/>
            <person name="Albert R."/>
            <person name="Binder M."/>
            <person name="Bloem J."/>
            <person name="Labutti K."/>
            <person name="Salamov A."/>
            <person name="Andreopoulos B."/>
            <person name="Baker S."/>
            <person name="Barry K."/>
            <person name="Bills G."/>
            <person name="Bluhm B."/>
            <person name="Cannon C."/>
            <person name="Castanera R."/>
            <person name="Culley D."/>
            <person name="Daum C."/>
            <person name="Ezra D."/>
            <person name="Gonzalez J."/>
            <person name="Henrissat B."/>
            <person name="Kuo A."/>
            <person name="Liang C."/>
            <person name="Lipzen A."/>
            <person name="Lutzoni F."/>
            <person name="Magnuson J."/>
            <person name="Mondo S."/>
            <person name="Nolan M."/>
            <person name="Ohm R."/>
            <person name="Pangilinan J."/>
            <person name="Park H.-J."/>
            <person name="Ramirez L."/>
            <person name="Alfaro M."/>
            <person name="Sun H."/>
            <person name="Tritt A."/>
            <person name="Yoshinaga Y."/>
            <person name="Zwiers L.-H."/>
            <person name="Turgeon B."/>
            <person name="Goodwin S."/>
            <person name="Spatafora J."/>
            <person name="Crous P."/>
            <person name="Grigoriev I."/>
        </authorList>
    </citation>
    <scope>NUCLEOTIDE SEQUENCE</scope>
    <source>
        <strain evidence="3">CBS 130266</strain>
    </source>
</reference>
<name>A0A9P4NTB0_9PEZI</name>
<dbReference type="Proteomes" id="UP000800235">
    <property type="component" value="Unassembled WGS sequence"/>
</dbReference>
<organism evidence="3 4">
    <name type="scientific">Tothia fuscella</name>
    <dbReference type="NCBI Taxonomy" id="1048955"/>
    <lineage>
        <taxon>Eukaryota</taxon>
        <taxon>Fungi</taxon>
        <taxon>Dikarya</taxon>
        <taxon>Ascomycota</taxon>
        <taxon>Pezizomycotina</taxon>
        <taxon>Dothideomycetes</taxon>
        <taxon>Pleosporomycetidae</taxon>
        <taxon>Venturiales</taxon>
        <taxon>Cylindrosympodiaceae</taxon>
        <taxon>Tothia</taxon>
    </lineage>
</organism>